<feature type="compositionally biased region" description="Polar residues" evidence="1">
    <location>
        <begin position="362"/>
        <end position="371"/>
    </location>
</feature>
<feature type="compositionally biased region" description="Basic residues" evidence="1">
    <location>
        <begin position="393"/>
        <end position="405"/>
    </location>
</feature>
<feature type="compositionally biased region" description="Low complexity" evidence="1">
    <location>
        <begin position="240"/>
        <end position="270"/>
    </location>
</feature>
<dbReference type="AlphaFoldDB" id="A0A517NR05"/>
<reference evidence="2 3" key="1">
    <citation type="submission" date="2019-02" db="EMBL/GenBank/DDBJ databases">
        <title>Deep-cultivation of Planctomycetes and their phenomic and genomic characterization uncovers novel biology.</title>
        <authorList>
            <person name="Wiegand S."/>
            <person name="Jogler M."/>
            <person name="Boedeker C."/>
            <person name="Pinto D."/>
            <person name="Vollmers J."/>
            <person name="Rivas-Marin E."/>
            <person name="Kohn T."/>
            <person name="Peeters S.H."/>
            <person name="Heuer A."/>
            <person name="Rast P."/>
            <person name="Oberbeckmann S."/>
            <person name="Bunk B."/>
            <person name="Jeske O."/>
            <person name="Meyerdierks A."/>
            <person name="Storesund J.E."/>
            <person name="Kallscheuer N."/>
            <person name="Luecker S."/>
            <person name="Lage O.M."/>
            <person name="Pohl T."/>
            <person name="Merkel B.J."/>
            <person name="Hornburger P."/>
            <person name="Mueller R.-W."/>
            <person name="Bruemmer F."/>
            <person name="Labrenz M."/>
            <person name="Spormann A.M."/>
            <person name="Op den Camp H."/>
            <person name="Overmann J."/>
            <person name="Amann R."/>
            <person name="Jetten M.S.M."/>
            <person name="Mascher T."/>
            <person name="Medema M.H."/>
            <person name="Devos D.P."/>
            <person name="Kaster A.-K."/>
            <person name="Ovreas L."/>
            <person name="Rohde M."/>
            <person name="Galperin M.Y."/>
            <person name="Jogler C."/>
        </authorList>
    </citation>
    <scope>NUCLEOTIDE SEQUENCE [LARGE SCALE GENOMIC DNA]</scope>
    <source>
        <strain evidence="2 3">K23_9</strain>
    </source>
</reference>
<dbReference type="EMBL" id="CP036526">
    <property type="protein sequence ID" value="QDT09559.1"/>
    <property type="molecule type" value="Genomic_DNA"/>
</dbReference>
<gene>
    <name evidence="2" type="ORF">K239x_15050</name>
</gene>
<feature type="compositionally biased region" description="Polar residues" evidence="1">
    <location>
        <begin position="409"/>
        <end position="420"/>
    </location>
</feature>
<feature type="compositionally biased region" description="Polar residues" evidence="1">
    <location>
        <begin position="428"/>
        <end position="448"/>
    </location>
</feature>
<feature type="compositionally biased region" description="Polar residues" evidence="1">
    <location>
        <begin position="338"/>
        <end position="352"/>
    </location>
</feature>
<feature type="compositionally biased region" description="Low complexity" evidence="1">
    <location>
        <begin position="382"/>
        <end position="392"/>
    </location>
</feature>
<evidence type="ECO:0000313" key="2">
    <source>
        <dbReference type="EMBL" id="QDT09559.1"/>
    </source>
</evidence>
<dbReference type="Proteomes" id="UP000319817">
    <property type="component" value="Chromosome"/>
</dbReference>
<organism evidence="2 3">
    <name type="scientific">Stieleria marina</name>
    <dbReference type="NCBI Taxonomy" id="1930275"/>
    <lineage>
        <taxon>Bacteria</taxon>
        <taxon>Pseudomonadati</taxon>
        <taxon>Planctomycetota</taxon>
        <taxon>Planctomycetia</taxon>
        <taxon>Pirellulales</taxon>
        <taxon>Pirellulaceae</taxon>
        <taxon>Stieleria</taxon>
    </lineage>
</organism>
<name>A0A517NR05_9BACT</name>
<keyword evidence="3" id="KW-1185">Reference proteome</keyword>
<dbReference type="RefSeq" id="WP_145417104.1">
    <property type="nucleotide sequence ID" value="NZ_CP036526.1"/>
</dbReference>
<feature type="region of interest" description="Disordered" evidence="1">
    <location>
        <begin position="236"/>
        <end position="493"/>
    </location>
</feature>
<protein>
    <submittedName>
        <fullName evidence="2">Uncharacterized protein</fullName>
    </submittedName>
</protein>
<proteinExistence type="predicted"/>
<feature type="compositionally biased region" description="Polar residues" evidence="1">
    <location>
        <begin position="458"/>
        <end position="482"/>
    </location>
</feature>
<evidence type="ECO:0000256" key="1">
    <source>
        <dbReference type="SAM" id="MobiDB-lite"/>
    </source>
</evidence>
<accession>A0A517NR05</accession>
<sequence length="493" mass="52602">MKRPSRNDTPMSQIKHNLTSRVSTTNRKRRLLGRIVLGLVAVAGMATQAQVSQACDYCDSVEVNCAACDGMSCDAMGCDGIGCDAIGGGCKMVRGGVFRALDAVAGGVERLMGFDKCGQSSCGCDSLSCDSMSCDGGCGSMMSGEMMMPMAPVEMAPTNTHVHQHVHSPAPAYSAPLPPIATPRMAAPRMAAPRHPQFRMSEPTIVSPHAAPHQSAPVQSDQMEFDNLESQLDSSFEAAPSMSTPRTSTPRTSTPRTSTPRVTTPRSTPRASAPIDRLPTIDRTPSPDPAPNAFEAPAVRPAAPAPKTPAPKNDGGGLFDALDDPFGDDVRVLPRSRPTIQPSNYRKTQLSQPIRLGAPQASVRTQTQQRTAKAALQHRSSRAPSLARSSSSAHRHVATSHRKAVPLRTGSSFRSYSQASPPIRVATRQVSHQHSRTAASSRRSNPQFSPAPAPRQFTAPQQVKSSDSVRRQTTGQRHSSAGYSGYGHTTNRR</sequence>
<evidence type="ECO:0000313" key="3">
    <source>
        <dbReference type="Proteomes" id="UP000319817"/>
    </source>
</evidence>